<dbReference type="OrthoDB" id="9813550at2"/>
<name>A0A1H7LJ21_9SPHI</name>
<dbReference type="Gene3D" id="3.90.550.10">
    <property type="entry name" value="Spore Coat Polysaccharide Biosynthesis Protein SpsA, Chain A"/>
    <property type="match status" value="1"/>
</dbReference>
<protein>
    <submittedName>
        <fullName evidence="3">Glycosyltransferase, catalytic subunit of cellulose synthase and poly-beta-1,6-N-acetylglucosamine synthase</fullName>
    </submittedName>
</protein>
<dbReference type="InterPro" id="IPR001173">
    <property type="entry name" value="Glyco_trans_2-like"/>
</dbReference>
<keyword evidence="1" id="KW-1133">Transmembrane helix</keyword>
<organism evidence="3 4">
    <name type="scientific">Parapedobacter koreensis</name>
    <dbReference type="NCBI Taxonomy" id="332977"/>
    <lineage>
        <taxon>Bacteria</taxon>
        <taxon>Pseudomonadati</taxon>
        <taxon>Bacteroidota</taxon>
        <taxon>Sphingobacteriia</taxon>
        <taxon>Sphingobacteriales</taxon>
        <taxon>Sphingobacteriaceae</taxon>
        <taxon>Parapedobacter</taxon>
    </lineage>
</organism>
<dbReference type="RefSeq" id="WP_090604616.1">
    <property type="nucleotide sequence ID" value="NZ_FNZR01000003.1"/>
</dbReference>
<keyword evidence="1" id="KW-0812">Transmembrane</keyword>
<dbReference type="STRING" id="332977.SAMN05421740_103181"/>
<sequence length="330" mass="37844">MTFSVIIPVFNRPLEVRSLLESLYLQTDRKFEVIIVEDGSWDTCENEVKAYRSKLDINYIYQENSGPGNTRNAGCRIALGDYFIFLDSDCVLPPHYMSIVKDRLSKHYTDAFGGPDEAMKDFTRLQRAINYSMTSFFTTGGIRGSSEKLDKFHPRSFNMGYSREVFNHTEGFSSMRFGEDIDMSIRIIQAGFTTRLVREAYVYHRRRTTLWGFFKQVYNSGIARIHLFKKHPHSLKAVHFAPAVFTSGVLILSMLSLLVSPYFLILLFLHALIIFADATYRNKHPTIGLLSVGASYVQLLGYGIGFLHAFILRMLLGKGEFSAFQRSFYK</sequence>
<dbReference type="PANTHER" id="PTHR22916">
    <property type="entry name" value="GLYCOSYLTRANSFERASE"/>
    <property type="match status" value="1"/>
</dbReference>
<keyword evidence="4" id="KW-1185">Reference proteome</keyword>
<evidence type="ECO:0000313" key="4">
    <source>
        <dbReference type="Proteomes" id="UP000198916"/>
    </source>
</evidence>
<keyword evidence="3" id="KW-0808">Transferase</keyword>
<proteinExistence type="predicted"/>
<keyword evidence="1" id="KW-0472">Membrane</keyword>
<accession>A0A1H7LJ21</accession>
<evidence type="ECO:0000259" key="2">
    <source>
        <dbReference type="Pfam" id="PF00535"/>
    </source>
</evidence>
<feature type="transmembrane region" description="Helical" evidence="1">
    <location>
        <begin position="287"/>
        <end position="311"/>
    </location>
</feature>
<feature type="transmembrane region" description="Helical" evidence="1">
    <location>
        <begin position="262"/>
        <end position="280"/>
    </location>
</feature>
<dbReference type="InterPro" id="IPR029044">
    <property type="entry name" value="Nucleotide-diphossugar_trans"/>
</dbReference>
<dbReference type="Proteomes" id="UP000198916">
    <property type="component" value="Unassembled WGS sequence"/>
</dbReference>
<feature type="domain" description="Glycosyltransferase 2-like" evidence="2">
    <location>
        <begin position="4"/>
        <end position="167"/>
    </location>
</feature>
<dbReference type="GO" id="GO:0016758">
    <property type="term" value="F:hexosyltransferase activity"/>
    <property type="evidence" value="ECO:0007669"/>
    <property type="project" value="UniProtKB-ARBA"/>
</dbReference>
<dbReference type="EMBL" id="FNZR01000003">
    <property type="protein sequence ID" value="SEK98910.1"/>
    <property type="molecule type" value="Genomic_DNA"/>
</dbReference>
<dbReference type="PANTHER" id="PTHR22916:SF64">
    <property type="entry name" value="TRANSFERASE, PUTATIVE-RELATED"/>
    <property type="match status" value="1"/>
</dbReference>
<gene>
    <name evidence="3" type="ORF">SAMN05421740_103181</name>
</gene>
<dbReference type="SUPFAM" id="SSF53448">
    <property type="entry name" value="Nucleotide-diphospho-sugar transferases"/>
    <property type="match status" value="1"/>
</dbReference>
<dbReference type="AlphaFoldDB" id="A0A1H7LJ21"/>
<dbReference type="Pfam" id="PF00535">
    <property type="entry name" value="Glycos_transf_2"/>
    <property type="match status" value="1"/>
</dbReference>
<evidence type="ECO:0000313" key="3">
    <source>
        <dbReference type="EMBL" id="SEK98910.1"/>
    </source>
</evidence>
<evidence type="ECO:0000256" key="1">
    <source>
        <dbReference type="SAM" id="Phobius"/>
    </source>
</evidence>
<reference evidence="4" key="1">
    <citation type="submission" date="2016-10" db="EMBL/GenBank/DDBJ databases">
        <authorList>
            <person name="Varghese N."/>
            <person name="Submissions S."/>
        </authorList>
    </citation>
    <scope>NUCLEOTIDE SEQUENCE [LARGE SCALE GENOMIC DNA]</scope>
    <source>
        <strain evidence="4">Jip14</strain>
    </source>
</reference>